<dbReference type="InterPro" id="IPR003715">
    <property type="entry name" value="Poly_export_N"/>
</dbReference>
<dbReference type="NCBIfam" id="NF011658">
    <property type="entry name" value="PRK15078.1"/>
    <property type="match status" value="1"/>
</dbReference>
<keyword evidence="10" id="KW-0626">Porin</keyword>
<dbReference type="InterPro" id="IPR054765">
    <property type="entry name" value="SLBB_dom"/>
</dbReference>
<keyword evidence="12" id="KW-0564">Palmitate</keyword>
<protein>
    <submittedName>
        <fullName evidence="18">Polysaccharide biosynthesis protein</fullName>
    </submittedName>
</protein>
<gene>
    <name evidence="18" type="ORF">D5018_06900</name>
</gene>
<keyword evidence="13" id="KW-0998">Cell outer membrane</keyword>
<evidence type="ECO:0000256" key="12">
    <source>
        <dbReference type="ARBA" id="ARBA00023139"/>
    </source>
</evidence>
<keyword evidence="4" id="KW-1134">Transmembrane beta strand</keyword>
<dbReference type="GO" id="GO:0015159">
    <property type="term" value="F:polysaccharide transmembrane transporter activity"/>
    <property type="evidence" value="ECO:0007669"/>
    <property type="project" value="InterPro"/>
</dbReference>
<keyword evidence="11" id="KW-0472">Membrane</keyword>
<comment type="similarity">
    <text evidence="2">Belongs to the BexD/CtrA/VexA family.</text>
</comment>
<evidence type="ECO:0000313" key="19">
    <source>
        <dbReference type="Proteomes" id="UP000281474"/>
    </source>
</evidence>
<dbReference type="Pfam" id="PF22461">
    <property type="entry name" value="SLBB_2"/>
    <property type="match status" value="2"/>
</dbReference>
<dbReference type="OrthoDB" id="9808421at2"/>
<dbReference type="AlphaFoldDB" id="A0A3L8PYS7"/>
<evidence type="ECO:0000256" key="13">
    <source>
        <dbReference type="ARBA" id="ARBA00023237"/>
    </source>
</evidence>
<dbReference type="PANTHER" id="PTHR33619:SF3">
    <property type="entry name" value="POLYSACCHARIDE EXPORT PROTEIN GFCE-RELATED"/>
    <property type="match status" value="1"/>
</dbReference>
<comment type="caution">
    <text evidence="18">The sequence shown here is derived from an EMBL/GenBank/DDBJ whole genome shotgun (WGS) entry which is preliminary data.</text>
</comment>
<dbReference type="Gene3D" id="3.10.560.10">
    <property type="entry name" value="Outer membrane lipoprotein wza domain like"/>
    <property type="match status" value="2"/>
</dbReference>
<evidence type="ECO:0000256" key="3">
    <source>
        <dbReference type="ARBA" id="ARBA00022448"/>
    </source>
</evidence>
<dbReference type="Pfam" id="PF18412">
    <property type="entry name" value="Wza_C"/>
    <property type="match status" value="1"/>
</dbReference>
<keyword evidence="3" id="KW-0813">Transport</keyword>
<dbReference type="RefSeq" id="WP_121838278.1">
    <property type="nucleotide sequence ID" value="NZ_ML014765.1"/>
</dbReference>
<dbReference type="GO" id="GO:0009279">
    <property type="term" value="C:cell outer membrane"/>
    <property type="evidence" value="ECO:0007669"/>
    <property type="project" value="UniProtKB-SubCell"/>
</dbReference>
<evidence type="ECO:0000313" key="18">
    <source>
        <dbReference type="EMBL" id="RLV60380.1"/>
    </source>
</evidence>
<evidence type="ECO:0000256" key="2">
    <source>
        <dbReference type="ARBA" id="ARBA00009450"/>
    </source>
</evidence>
<reference evidence="18 19" key="1">
    <citation type="submission" date="2018-09" db="EMBL/GenBank/DDBJ databases">
        <title>Phylogeny of the Shewanellaceae, and recommendation for two new genera, Pseudoshewanella and Parashewanella.</title>
        <authorList>
            <person name="Wang G."/>
        </authorList>
    </citation>
    <scope>NUCLEOTIDE SEQUENCE [LARGE SCALE GENOMIC DNA]</scope>
    <source>
        <strain evidence="18 19">C51</strain>
    </source>
</reference>
<name>A0A3L8PYS7_9GAMM</name>
<evidence type="ECO:0000256" key="9">
    <source>
        <dbReference type="ARBA" id="ARBA00023065"/>
    </source>
</evidence>
<feature type="domain" description="SLBB" evidence="17">
    <location>
        <begin position="171"/>
        <end position="249"/>
    </location>
</feature>
<evidence type="ECO:0000259" key="17">
    <source>
        <dbReference type="Pfam" id="PF22461"/>
    </source>
</evidence>
<keyword evidence="6" id="KW-0812">Transmembrane</keyword>
<keyword evidence="14" id="KW-0449">Lipoprotein</keyword>
<evidence type="ECO:0000256" key="4">
    <source>
        <dbReference type="ARBA" id="ARBA00022452"/>
    </source>
</evidence>
<proteinExistence type="inferred from homology"/>
<dbReference type="EMBL" id="QZEI01000016">
    <property type="protein sequence ID" value="RLV60380.1"/>
    <property type="molecule type" value="Genomic_DNA"/>
</dbReference>
<feature type="domain" description="Polysaccharide export protein N-terminal" evidence="15">
    <location>
        <begin position="81"/>
        <end position="165"/>
    </location>
</feature>
<keyword evidence="8" id="KW-0625">Polysaccharide transport</keyword>
<accession>A0A3L8PYS7</accession>
<sequence length="376" mass="41031">MNIHFNKVVKLMPVLLLSGCTIVPGSHISGEDSFSGNTEQLQQDLANVNVSVIDSKLIAEQRRIRKNSQALITSHKLPNTKNYEYKIGIGDVLAIGVWDHPELTIPAATQRTADFDGIRVQKDGTITYAYAAGLKAAGKTVQELHSDLVNKLSKVIEKPQVDVKVVGYKSQKVYITGEVQKPGVEAITEVPLTLVDAINAAGGLTKQADWSDVTFSRGDKSEVIRLNDFYTRGDLSQNRLLRDGDIVHINRVDQQKVFVLGDVTRSGAVDINRYGITLAQALADVGGINERSADANGIFVLRKRDIEKDGVIADVYQLHAKNAIALVLANQFQLEPQDIVYVTSAPLARWNKVISLLLPSVSAINVGADTNNKLTN</sequence>
<feature type="domain" description="Outer-membrane lipoprotein Wza C-terminal" evidence="16">
    <location>
        <begin position="345"/>
        <end position="371"/>
    </location>
</feature>
<dbReference type="GO" id="GO:0046930">
    <property type="term" value="C:pore complex"/>
    <property type="evidence" value="ECO:0007669"/>
    <property type="project" value="UniProtKB-KW"/>
</dbReference>
<dbReference type="Proteomes" id="UP000281474">
    <property type="component" value="Unassembled WGS sequence"/>
</dbReference>
<evidence type="ECO:0000256" key="11">
    <source>
        <dbReference type="ARBA" id="ARBA00023136"/>
    </source>
</evidence>
<evidence type="ECO:0000256" key="1">
    <source>
        <dbReference type="ARBA" id="ARBA00004571"/>
    </source>
</evidence>
<evidence type="ECO:0000256" key="6">
    <source>
        <dbReference type="ARBA" id="ARBA00022692"/>
    </source>
</evidence>
<evidence type="ECO:0000259" key="15">
    <source>
        <dbReference type="Pfam" id="PF02563"/>
    </source>
</evidence>
<evidence type="ECO:0000256" key="8">
    <source>
        <dbReference type="ARBA" id="ARBA00023047"/>
    </source>
</evidence>
<evidence type="ECO:0000256" key="5">
    <source>
        <dbReference type="ARBA" id="ARBA00022597"/>
    </source>
</evidence>
<dbReference type="PANTHER" id="PTHR33619">
    <property type="entry name" value="POLYSACCHARIDE EXPORT PROTEIN GFCE-RELATED"/>
    <property type="match status" value="1"/>
</dbReference>
<organism evidence="18 19">
    <name type="scientific">Parashewanella curva</name>
    <dbReference type="NCBI Taxonomy" id="2338552"/>
    <lineage>
        <taxon>Bacteria</taxon>
        <taxon>Pseudomonadati</taxon>
        <taxon>Pseudomonadota</taxon>
        <taxon>Gammaproteobacteria</taxon>
        <taxon>Alteromonadales</taxon>
        <taxon>Shewanellaceae</taxon>
        <taxon>Parashewanella</taxon>
    </lineage>
</organism>
<feature type="domain" description="SLBB" evidence="17">
    <location>
        <begin position="255"/>
        <end position="342"/>
    </location>
</feature>
<comment type="subcellular location">
    <subcellularLocation>
        <location evidence="1">Cell outer membrane</location>
        <topology evidence="1">Multi-pass membrane protein</topology>
    </subcellularLocation>
</comment>
<dbReference type="GO" id="GO:0015288">
    <property type="term" value="F:porin activity"/>
    <property type="evidence" value="ECO:0007669"/>
    <property type="project" value="UniProtKB-KW"/>
</dbReference>
<dbReference type="Pfam" id="PF02563">
    <property type="entry name" value="Poly_export"/>
    <property type="match status" value="1"/>
</dbReference>
<keyword evidence="9" id="KW-0406">Ion transport</keyword>
<dbReference type="InterPro" id="IPR049712">
    <property type="entry name" value="Poly_export"/>
</dbReference>
<dbReference type="Gene3D" id="1.20.5.70">
    <property type="match status" value="1"/>
</dbReference>
<keyword evidence="5" id="KW-0762">Sugar transport</keyword>
<evidence type="ECO:0000256" key="14">
    <source>
        <dbReference type="ARBA" id="ARBA00023288"/>
    </source>
</evidence>
<evidence type="ECO:0000259" key="16">
    <source>
        <dbReference type="Pfam" id="PF18412"/>
    </source>
</evidence>
<keyword evidence="7" id="KW-0732">Signal</keyword>
<evidence type="ECO:0000256" key="7">
    <source>
        <dbReference type="ARBA" id="ARBA00022729"/>
    </source>
</evidence>
<evidence type="ECO:0000256" key="10">
    <source>
        <dbReference type="ARBA" id="ARBA00023114"/>
    </source>
</evidence>
<dbReference type="InterPro" id="IPR040716">
    <property type="entry name" value="Wza_C"/>
</dbReference>
<keyword evidence="19" id="KW-1185">Reference proteome</keyword>
<dbReference type="GO" id="GO:0006811">
    <property type="term" value="P:monoatomic ion transport"/>
    <property type="evidence" value="ECO:0007669"/>
    <property type="project" value="UniProtKB-KW"/>
</dbReference>
<dbReference type="Gene3D" id="3.30.1950.10">
    <property type="entry name" value="wza like domain"/>
    <property type="match status" value="1"/>
</dbReference>